<keyword evidence="1" id="KW-0732">Signal</keyword>
<dbReference type="Pfam" id="PF16967">
    <property type="entry name" value="TcfC"/>
    <property type="match status" value="1"/>
</dbReference>
<feature type="chain" id="PRO_5045736972" description="Pilus assembly protein E-set like domain-containing protein" evidence="1">
    <location>
        <begin position="23"/>
        <end position="932"/>
    </location>
</feature>
<name>A0ABX5X1Q4_9GAMM</name>
<dbReference type="EMBL" id="CP041614">
    <property type="protein sequence ID" value="QDO83211.1"/>
    <property type="molecule type" value="Genomic_DNA"/>
</dbReference>
<proteinExistence type="predicted"/>
<protein>
    <recommendedName>
        <fullName evidence="2">Pilus assembly protein E-set like domain-containing protein</fullName>
    </recommendedName>
</protein>
<evidence type="ECO:0000256" key="1">
    <source>
        <dbReference type="SAM" id="SignalP"/>
    </source>
</evidence>
<evidence type="ECO:0000259" key="2">
    <source>
        <dbReference type="Pfam" id="PF16967"/>
    </source>
</evidence>
<organism evidence="3 4">
    <name type="scientific">Shewanella psychropiezotolerans</name>
    <dbReference type="NCBI Taxonomy" id="2593655"/>
    <lineage>
        <taxon>Bacteria</taxon>
        <taxon>Pseudomonadati</taxon>
        <taxon>Pseudomonadota</taxon>
        <taxon>Gammaproteobacteria</taxon>
        <taxon>Alteromonadales</taxon>
        <taxon>Shewanellaceae</taxon>
        <taxon>Shewanella</taxon>
    </lineage>
</organism>
<evidence type="ECO:0000313" key="4">
    <source>
        <dbReference type="Proteomes" id="UP000315947"/>
    </source>
</evidence>
<gene>
    <name evidence="3" type="ORF">FM037_08185</name>
</gene>
<dbReference type="InterPro" id="IPR032636">
    <property type="entry name" value="Pilus_assem_E-set-like_dom"/>
</dbReference>
<keyword evidence="4" id="KW-1185">Reference proteome</keyword>
<reference evidence="3 4" key="1">
    <citation type="submission" date="2019-07" db="EMBL/GenBank/DDBJ databases">
        <title>Shewanella sp. YLB-06 whole genomic sequence.</title>
        <authorList>
            <person name="Yu L."/>
        </authorList>
    </citation>
    <scope>NUCLEOTIDE SEQUENCE [LARGE SCALE GENOMIC DNA]</scope>
    <source>
        <strain evidence="3 4">YLB-06</strain>
    </source>
</reference>
<evidence type="ECO:0000313" key="3">
    <source>
        <dbReference type="EMBL" id="QDO83211.1"/>
    </source>
</evidence>
<feature type="signal peptide" evidence="1">
    <location>
        <begin position="1"/>
        <end position="22"/>
    </location>
</feature>
<dbReference type="RefSeq" id="WP_144045592.1">
    <property type="nucleotide sequence ID" value="NZ_CP041614.1"/>
</dbReference>
<accession>A0ABX5X1Q4</accession>
<dbReference type="Proteomes" id="UP000315947">
    <property type="component" value="Chromosome"/>
</dbReference>
<feature type="domain" description="Pilus assembly protein E-set like" evidence="2">
    <location>
        <begin position="269"/>
        <end position="337"/>
    </location>
</feature>
<sequence>MSRLSTCLLIALPLTLSGVASALAETNYFPGEFSDFFDETQQQINVVVVGAGEGTLVKGLASYDTFRVESDSSAYKQLKSYFLESQVKSAAVDAILEQLVVGVATDESCTGNLARCLVTPEVDNAGYVFDFDYGQLRIFVPSTSVKAELAEVEYQSAFSESNALINSTRLYGYTDFDGRNSGSMSNYTTIGLPLGYLTFDTQYHTPGNEFDLYSGLYTLDFSGHTLQAGRSRYNLSFNSTDMFDTGARMALDGAFVGSSRNLIKGSADSQQKIYFYAPQLGQLEVYRDDRLILTQVVDEGQQFLSYEDLPKGVYDITIILKVSGNTVLKERRQVVNNNQFSIPVGEFDYVFGVGRLEDFDFGDSPLNQDSLMADYDNYDRNIIKASSTYRFNEALLFGGSATIGTDEQYLQLGGSYYFNEALSLDFVHGSFLNADDFYQRGSLSYSGIFLDYRRYEYDAQNTEYRMASHLYGMRSFEDIGVGISGQVMGANGFLRAAYYTSRDVVKVASAVVESESELWSLSAGLSKSFDAGSLSVNAEYMDNSVTDVDSRISLSWTMPFGDSGISAQSSLYVDQDGFDRNVNYLRGDYQGDNWRGNASAGAHVFNDNSVMGDLSVTASGDNDYFTANSYGYTNDRGEKTLSAGFNSTQVLSSSGLSFTKDKSRSYAQVSALTQDEDFSPELKLGLSKDGRYNRRVTVSDEVSLLPLKEYSAFDFDFDASGDNVEVQRGRDHRFSHPGTVFNVSADVTELASQILVLDDIFGNPISRVQCLGDGCISAEPLSDDGVFRVNYRKNADFRLISRKGLCIYEGKASDTKVNTLKGFCLPGLEQTGRDKWQKTSYLLQGDNLEQALVYLGQFTVGKDAKNVIARLNSQNVIFTSVTVAGEQYIYVTDINLTSAKRQLLQELDAYVLIKDSELDLLTLLENEEGNDA</sequence>